<comment type="function">
    <text evidence="2">Removes the formyl group from the N-terminal Met of newly synthesized proteins. Requires at least a dipeptide for an efficient rate of reaction. N-terminal L-methionine is a prerequisite for activity but the enzyme has broad specificity at other positions.</text>
</comment>
<feature type="binding site" evidence="2">
    <location>
        <position position="90"/>
    </location>
    <ligand>
        <name>Fe cation</name>
        <dbReference type="ChEBI" id="CHEBI:24875"/>
    </ligand>
</feature>
<dbReference type="InterPro" id="IPR023635">
    <property type="entry name" value="Peptide_deformylase"/>
</dbReference>
<dbReference type="InterPro" id="IPR036821">
    <property type="entry name" value="Peptide_deformylase_sf"/>
</dbReference>
<dbReference type="CDD" id="cd00487">
    <property type="entry name" value="Pep_deformylase"/>
    <property type="match status" value="1"/>
</dbReference>
<comment type="caution">
    <text evidence="3">The sequence shown here is derived from an EMBL/GenBank/DDBJ whole genome shotgun (WGS) entry which is preliminary data.</text>
</comment>
<gene>
    <name evidence="2" type="primary">def</name>
    <name evidence="3" type="ORF">C8P66_10826</name>
</gene>
<dbReference type="GO" id="GO:0042586">
    <property type="term" value="F:peptide deformylase activity"/>
    <property type="evidence" value="ECO:0007669"/>
    <property type="project" value="UniProtKB-UniRule"/>
</dbReference>
<dbReference type="PANTHER" id="PTHR10458:SF22">
    <property type="entry name" value="PEPTIDE DEFORMYLASE"/>
    <property type="match status" value="1"/>
</dbReference>
<dbReference type="RefSeq" id="WP_111397777.1">
    <property type="nucleotide sequence ID" value="NZ_QKYU01000008.1"/>
</dbReference>
<dbReference type="Proteomes" id="UP000249688">
    <property type="component" value="Unassembled WGS sequence"/>
</dbReference>
<organism evidence="3 4">
    <name type="scientific">Humitalea rosea</name>
    <dbReference type="NCBI Taxonomy" id="990373"/>
    <lineage>
        <taxon>Bacteria</taxon>
        <taxon>Pseudomonadati</taxon>
        <taxon>Pseudomonadota</taxon>
        <taxon>Alphaproteobacteria</taxon>
        <taxon>Acetobacterales</taxon>
        <taxon>Roseomonadaceae</taxon>
        <taxon>Humitalea</taxon>
    </lineage>
</organism>
<dbReference type="Gene3D" id="3.90.45.10">
    <property type="entry name" value="Peptide deformylase"/>
    <property type="match status" value="1"/>
</dbReference>
<dbReference type="PIRSF" id="PIRSF004749">
    <property type="entry name" value="Pep_def"/>
    <property type="match status" value="1"/>
</dbReference>
<dbReference type="EC" id="3.5.1.88" evidence="2"/>
<evidence type="ECO:0000313" key="4">
    <source>
        <dbReference type="Proteomes" id="UP000249688"/>
    </source>
</evidence>
<comment type="similarity">
    <text evidence="1 2">Belongs to the polypeptide deformylase family.</text>
</comment>
<evidence type="ECO:0000256" key="1">
    <source>
        <dbReference type="ARBA" id="ARBA00010759"/>
    </source>
</evidence>
<feature type="binding site" evidence="2">
    <location>
        <position position="136"/>
    </location>
    <ligand>
        <name>Fe cation</name>
        <dbReference type="ChEBI" id="CHEBI:24875"/>
    </ligand>
</feature>
<keyword evidence="2" id="KW-0378">Hydrolase</keyword>
<dbReference type="SUPFAM" id="SSF56420">
    <property type="entry name" value="Peptide deformylase"/>
    <property type="match status" value="1"/>
</dbReference>
<dbReference type="PANTHER" id="PTHR10458">
    <property type="entry name" value="PEPTIDE DEFORMYLASE"/>
    <property type="match status" value="1"/>
</dbReference>
<keyword evidence="4" id="KW-1185">Reference proteome</keyword>
<accession>A0A2W7IL70</accession>
<keyword evidence="2" id="KW-0648">Protein biosynthesis</keyword>
<dbReference type="NCBIfam" id="NF001159">
    <property type="entry name" value="PRK00150.1-3"/>
    <property type="match status" value="1"/>
</dbReference>
<reference evidence="3 4" key="1">
    <citation type="submission" date="2018-06" db="EMBL/GenBank/DDBJ databases">
        <title>Genomic Encyclopedia of Archaeal and Bacterial Type Strains, Phase II (KMG-II): from individual species to whole genera.</title>
        <authorList>
            <person name="Goeker M."/>
        </authorList>
    </citation>
    <scope>NUCLEOTIDE SEQUENCE [LARGE SCALE GENOMIC DNA]</scope>
    <source>
        <strain evidence="3 4">DSM 24525</strain>
    </source>
</reference>
<dbReference type="OrthoDB" id="9804313at2"/>
<dbReference type="NCBIfam" id="TIGR00079">
    <property type="entry name" value="pept_deformyl"/>
    <property type="match status" value="1"/>
</dbReference>
<comment type="catalytic activity">
    <reaction evidence="2">
        <text>N-terminal N-formyl-L-methionyl-[peptide] + H2O = N-terminal L-methionyl-[peptide] + formate</text>
        <dbReference type="Rhea" id="RHEA:24420"/>
        <dbReference type="Rhea" id="RHEA-COMP:10639"/>
        <dbReference type="Rhea" id="RHEA-COMP:10640"/>
        <dbReference type="ChEBI" id="CHEBI:15377"/>
        <dbReference type="ChEBI" id="CHEBI:15740"/>
        <dbReference type="ChEBI" id="CHEBI:49298"/>
        <dbReference type="ChEBI" id="CHEBI:64731"/>
        <dbReference type="EC" id="3.5.1.88"/>
    </reaction>
</comment>
<comment type="cofactor">
    <cofactor evidence="2">
        <name>Fe(2+)</name>
        <dbReference type="ChEBI" id="CHEBI:29033"/>
    </cofactor>
    <text evidence="2">Binds 1 Fe(2+) ion.</text>
</comment>
<evidence type="ECO:0000256" key="2">
    <source>
        <dbReference type="HAMAP-Rule" id="MF_00163"/>
    </source>
</evidence>
<dbReference type="EMBL" id="QKYU01000008">
    <property type="protein sequence ID" value="PZW46747.1"/>
    <property type="molecule type" value="Genomic_DNA"/>
</dbReference>
<protein>
    <recommendedName>
        <fullName evidence="2">Peptide deformylase</fullName>
        <shortName evidence="2">PDF</shortName>
        <ecNumber evidence="2">3.5.1.88</ecNumber>
    </recommendedName>
    <alternativeName>
        <fullName evidence="2">Polypeptide deformylase</fullName>
    </alternativeName>
</protein>
<dbReference type="AlphaFoldDB" id="A0A2W7IL70"/>
<keyword evidence="2" id="KW-0408">Iron</keyword>
<dbReference type="PRINTS" id="PR01576">
    <property type="entry name" value="PDEFORMYLASE"/>
</dbReference>
<name>A0A2W7IL70_9PROT</name>
<proteinExistence type="inferred from homology"/>
<dbReference type="Pfam" id="PF01327">
    <property type="entry name" value="Pep_deformylase"/>
    <property type="match status" value="1"/>
</dbReference>
<sequence length="168" mass="18472">MSILKISRLGHPVLLRPAEPIIDPSAPEIRRLVRDMAETMLDASGLGLAAPQVYQSLRLFVWRQGEGVAALLNPEIVALDPPETLGWEGCLSIPGLRGAVKRSLRVGFRGLDLEGHEVEGEAEGMVARVMQHEFDHLNGVLYPMRMHDLSLLGFTEELARHPPAENAT</sequence>
<dbReference type="GO" id="GO:0046872">
    <property type="term" value="F:metal ion binding"/>
    <property type="evidence" value="ECO:0007669"/>
    <property type="project" value="UniProtKB-KW"/>
</dbReference>
<dbReference type="GO" id="GO:0006412">
    <property type="term" value="P:translation"/>
    <property type="evidence" value="ECO:0007669"/>
    <property type="project" value="UniProtKB-UniRule"/>
</dbReference>
<keyword evidence="2" id="KW-0479">Metal-binding</keyword>
<feature type="active site" evidence="2">
    <location>
        <position position="133"/>
    </location>
</feature>
<feature type="binding site" evidence="2">
    <location>
        <position position="132"/>
    </location>
    <ligand>
        <name>Fe cation</name>
        <dbReference type="ChEBI" id="CHEBI:24875"/>
    </ligand>
</feature>
<dbReference type="HAMAP" id="MF_00163">
    <property type="entry name" value="Pep_deformylase"/>
    <property type="match status" value="1"/>
</dbReference>
<evidence type="ECO:0000313" key="3">
    <source>
        <dbReference type="EMBL" id="PZW46747.1"/>
    </source>
</evidence>